<evidence type="ECO:0000259" key="2">
    <source>
        <dbReference type="Pfam" id="PF00501"/>
    </source>
</evidence>
<feature type="region of interest" description="Disordered" evidence="1">
    <location>
        <begin position="507"/>
        <end position="526"/>
    </location>
</feature>
<dbReference type="AlphaFoldDB" id="A0A537IVA1"/>
<dbReference type="InterPro" id="IPR000873">
    <property type="entry name" value="AMP-dep_synth/lig_dom"/>
</dbReference>
<name>A0A537IVA1_9BACT</name>
<evidence type="ECO:0000313" key="4">
    <source>
        <dbReference type="EMBL" id="TMI75248.1"/>
    </source>
</evidence>
<dbReference type="InterPro" id="IPR045851">
    <property type="entry name" value="AMP-bd_C_sf"/>
</dbReference>
<dbReference type="SUPFAM" id="SSF56801">
    <property type="entry name" value="Acetyl-CoA synthetase-like"/>
    <property type="match status" value="1"/>
</dbReference>
<organism evidence="4 5">
    <name type="scientific">Candidatus Segetimicrobium genomatis</name>
    <dbReference type="NCBI Taxonomy" id="2569760"/>
    <lineage>
        <taxon>Bacteria</taxon>
        <taxon>Bacillati</taxon>
        <taxon>Candidatus Sysuimicrobiota</taxon>
        <taxon>Candidatus Sysuimicrobiia</taxon>
        <taxon>Candidatus Sysuimicrobiales</taxon>
        <taxon>Candidatus Segetimicrobiaceae</taxon>
        <taxon>Candidatus Segetimicrobium</taxon>
    </lineage>
</organism>
<keyword evidence="4" id="KW-0436">Ligase</keyword>
<proteinExistence type="predicted"/>
<dbReference type="PANTHER" id="PTHR43767:SF1">
    <property type="entry name" value="NONRIBOSOMAL PEPTIDE SYNTHASE PES1 (EUROFUNG)-RELATED"/>
    <property type="match status" value="1"/>
</dbReference>
<gene>
    <name evidence="4" type="ORF">E6H05_06815</name>
</gene>
<dbReference type="Pfam" id="PF13193">
    <property type="entry name" value="AMP-binding_C"/>
    <property type="match status" value="1"/>
</dbReference>
<sequence>MKTIDFMERNNFGELFWKAVKLYPHKVAIEQGDITLTYAELEDRTARVAGLLRGLGVGRSDKVLLMFPNDWRFAECLFGPLRLGAVSVPANVKLGVEALTYIAQHSDATVLIGHVDLKEKIKAVRAGTPNLRHVLIVGGEIPGTGSYDRLLESARPEAKMVQVEPDAPALLMYTSGSTGQPKGCLLSHRNKWWQARSSAITMQHEPTDKGLVMGPLYHANALWACLLPMLYVGGTVTILHGFDPVPVLAAIDRYHPNFTSGTPSMFSLLLAQREALGRYDVSSIALLMCGSAPVPEELMKAIIERFQCEVVETYGLTEGGANVLTPRWGIKKIGSTGLPVPEVEIRVVRMEDSSRDVAPGEVGELWSRSPANALGYYKQPEVTAERFTPDGWLRTGDLVRRDEQGYVYFIGRQDDMINCGGENIYPKEVETILLSHPAVADVCVVAAPHQIKGQAPVAWVVLHQGREATEAEIRDFFLARGPAYAHPRRVFFVDRLPISGTNKIDRKALEQETRKRLPDGLTSAHV</sequence>
<reference evidence="4 5" key="1">
    <citation type="journal article" date="2019" name="Nat. Microbiol.">
        <title>Mediterranean grassland soil C-N compound turnover is dependent on rainfall and depth, and is mediated by genomically divergent microorganisms.</title>
        <authorList>
            <person name="Diamond S."/>
            <person name="Andeer P.F."/>
            <person name="Li Z."/>
            <person name="Crits-Christoph A."/>
            <person name="Burstein D."/>
            <person name="Anantharaman K."/>
            <person name="Lane K.R."/>
            <person name="Thomas B.C."/>
            <person name="Pan C."/>
            <person name="Northen T.R."/>
            <person name="Banfield J.F."/>
        </authorList>
    </citation>
    <scope>NUCLEOTIDE SEQUENCE [LARGE SCALE GENOMIC DNA]</scope>
    <source>
        <strain evidence="4">NP_8</strain>
    </source>
</reference>
<dbReference type="Pfam" id="PF00501">
    <property type="entry name" value="AMP-binding"/>
    <property type="match status" value="1"/>
</dbReference>
<evidence type="ECO:0000313" key="5">
    <source>
        <dbReference type="Proteomes" id="UP000318834"/>
    </source>
</evidence>
<dbReference type="Gene3D" id="3.30.300.30">
    <property type="match status" value="1"/>
</dbReference>
<protein>
    <submittedName>
        <fullName evidence="4">Acyl--CoA ligase</fullName>
    </submittedName>
</protein>
<dbReference type="EMBL" id="VBAP01000045">
    <property type="protein sequence ID" value="TMI75248.1"/>
    <property type="molecule type" value="Genomic_DNA"/>
</dbReference>
<dbReference type="PROSITE" id="PS00455">
    <property type="entry name" value="AMP_BINDING"/>
    <property type="match status" value="1"/>
</dbReference>
<dbReference type="PANTHER" id="PTHR43767">
    <property type="entry name" value="LONG-CHAIN-FATTY-ACID--COA LIGASE"/>
    <property type="match status" value="1"/>
</dbReference>
<dbReference type="InterPro" id="IPR025110">
    <property type="entry name" value="AMP-bd_C"/>
</dbReference>
<accession>A0A537IVA1</accession>
<dbReference type="InterPro" id="IPR042099">
    <property type="entry name" value="ANL_N_sf"/>
</dbReference>
<dbReference type="Proteomes" id="UP000318834">
    <property type="component" value="Unassembled WGS sequence"/>
</dbReference>
<feature type="compositionally biased region" description="Basic and acidic residues" evidence="1">
    <location>
        <begin position="507"/>
        <end position="518"/>
    </location>
</feature>
<evidence type="ECO:0000259" key="3">
    <source>
        <dbReference type="Pfam" id="PF13193"/>
    </source>
</evidence>
<dbReference type="InterPro" id="IPR050237">
    <property type="entry name" value="ATP-dep_AMP-bd_enzyme"/>
</dbReference>
<dbReference type="GO" id="GO:0016878">
    <property type="term" value="F:acid-thiol ligase activity"/>
    <property type="evidence" value="ECO:0007669"/>
    <property type="project" value="UniProtKB-ARBA"/>
</dbReference>
<comment type="caution">
    <text evidence="4">The sequence shown here is derived from an EMBL/GenBank/DDBJ whole genome shotgun (WGS) entry which is preliminary data.</text>
</comment>
<dbReference type="InterPro" id="IPR020845">
    <property type="entry name" value="AMP-binding_CS"/>
</dbReference>
<feature type="domain" description="AMP-dependent synthetase/ligase" evidence="2">
    <location>
        <begin position="16"/>
        <end position="377"/>
    </location>
</feature>
<dbReference type="Gene3D" id="3.40.50.12780">
    <property type="entry name" value="N-terminal domain of ligase-like"/>
    <property type="match status" value="1"/>
</dbReference>
<evidence type="ECO:0000256" key="1">
    <source>
        <dbReference type="SAM" id="MobiDB-lite"/>
    </source>
</evidence>
<feature type="domain" description="AMP-binding enzyme C-terminal" evidence="3">
    <location>
        <begin position="428"/>
        <end position="503"/>
    </location>
</feature>